<proteinExistence type="predicted"/>
<organism evidence="1 2">
    <name type="scientific">Saccharothrix espanaensis (strain ATCC 51144 / DSM 44229 / JCM 9112 / NBRC 15066 / NRRL 15764)</name>
    <dbReference type="NCBI Taxonomy" id="1179773"/>
    <lineage>
        <taxon>Bacteria</taxon>
        <taxon>Bacillati</taxon>
        <taxon>Actinomycetota</taxon>
        <taxon>Actinomycetes</taxon>
        <taxon>Pseudonocardiales</taxon>
        <taxon>Pseudonocardiaceae</taxon>
        <taxon>Saccharothrix</taxon>
    </lineage>
</organism>
<sequence length="40" mass="4513">MKNHVAAILRKLGLRSRFDLFSRTAPGTHPGRAVRNRVRG</sequence>
<evidence type="ECO:0000313" key="1">
    <source>
        <dbReference type="EMBL" id="CCH32666.1"/>
    </source>
</evidence>
<dbReference type="Proteomes" id="UP000006281">
    <property type="component" value="Chromosome"/>
</dbReference>
<dbReference type="PATRIC" id="fig|1179773.3.peg.5448"/>
<reference evidence="1 2" key="1">
    <citation type="journal article" date="2012" name="BMC Genomics">
        <title>Complete genome sequence of Saccharothrix espanaensis DSM 44229T and comparison to the other completely sequenced Pseudonocardiaceae.</title>
        <authorList>
            <person name="Strobel T."/>
            <person name="Al-Dilaimi A."/>
            <person name="Blom J."/>
            <person name="Gessner A."/>
            <person name="Kalinowski J."/>
            <person name="Luzhetska M."/>
            <person name="Puhler A."/>
            <person name="Szczepanowski R."/>
            <person name="Bechthold A."/>
            <person name="Ruckert C."/>
        </authorList>
    </citation>
    <scope>NUCLEOTIDE SEQUENCE [LARGE SCALE GENOMIC DNA]</scope>
    <source>
        <strain evidence="2">ATCC 51144 / DSM 44229 / JCM 9112 / NBRC 15066 / NRRL 15764</strain>
    </source>
</reference>
<dbReference type="KEGG" id="sesp:BN6_54070"/>
<protein>
    <submittedName>
        <fullName evidence="1">Uncharacterized protein</fullName>
    </submittedName>
</protein>
<gene>
    <name evidence="1" type="ordered locus">BN6_54070</name>
</gene>
<dbReference type="EMBL" id="HE804045">
    <property type="protein sequence ID" value="CCH32666.1"/>
    <property type="molecule type" value="Genomic_DNA"/>
</dbReference>
<evidence type="ECO:0000313" key="2">
    <source>
        <dbReference type="Proteomes" id="UP000006281"/>
    </source>
</evidence>
<keyword evidence="2" id="KW-1185">Reference proteome</keyword>
<name>K0K2Z5_SACES</name>
<accession>K0K2Z5</accession>
<dbReference type="AlphaFoldDB" id="K0K2Z5"/>
<dbReference type="HOGENOM" id="CLU_3296078_0_0_11"/>